<keyword evidence="1" id="KW-0472">Membrane</keyword>
<accession>A0A809RHI7</accession>
<evidence type="ECO:0000313" key="2">
    <source>
        <dbReference type="EMBL" id="BBP01086.1"/>
    </source>
</evidence>
<keyword evidence="3" id="KW-1185">Reference proteome</keyword>
<keyword evidence="1" id="KW-0812">Transmembrane</keyword>
<dbReference type="EMBL" id="AP021881">
    <property type="protein sequence ID" value="BBP01086.1"/>
    <property type="molecule type" value="Genomic_DNA"/>
</dbReference>
<dbReference type="AlphaFoldDB" id="A0A809RHI7"/>
<dbReference type="KEGG" id="sniv:SFSGTM_17940"/>
<dbReference type="Proteomes" id="UP000463939">
    <property type="component" value="Chromosome"/>
</dbReference>
<feature type="transmembrane region" description="Helical" evidence="1">
    <location>
        <begin position="21"/>
        <end position="43"/>
    </location>
</feature>
<keyword evidence="1" id="KW-1133">Transmembrane helix</keyword>
<evidence type="ECO:0000256" key="1">
    <source>
        <dbReference type="SAM" id="Phobius"/>
    </source>
</evidence>
<organism evidence="2 3">
    <name type="scientific">Sulfuriferula nivalis</name>
    <dbReference type="NCBI Taxonomy" id="2675298"/>
    <lineage>
        <taxon>Bacteria</taxon>
        <taxon>Pseudomonadati</taxon>
        <taxon>Pseudomonadota</taxon>
        <taxon>Betaproteobacteria</taxon>
        <taxon>Nitrosomonadales</taxon>
        <taxon>Sulfuricellaceae</taxon>
        <taxon>Sulfuriferula</taxon>
    </lineage>
</organism>
<evidence type="ECO:0000313" key="3">
    <source>
        <dbReference type="Proteomes" id="UP000463939"/>
    </source>
</evidence>
<proteinExistence type="predicted"/>
<sequence>MVREMKKPPRYSAKDVHNIRIGSLLTFLIYVFIILIPLSYTWMVTIPPINQLQVTSGELTYKKVGKNGSEYLTGIRNSAGVTYFTCASGIFGEHPDCLFPVTEYPKLAGRPAVAWWYEQPVYFFVMHKHLVRVVVTGEEKISYEKTLAWSRSTSKSAPWFILIMLGVFILIIVWFEVRIKESVTEH</sequence>
<protein>
    <submittedName>
        <fullName evidence="2">Uncharacterized protein</fullName>
    </submittedName>
</protein>
<feature type="transmembrane region" description="Helical" evidence="1">
    <location>
        <begin position="157"/>
        <end position="177"/>
    </location>
</feature>
<name>A0A809RHI7_9PROT</name>
<reference evidence="3" key="1">
    <citation type="submission" date="2019-11" db="EMBL/GenBank/DDBJ databases">
        <title>Isolation and characterization of a novel species in the genus Sulfuriferula.</title>
        <authorList>
            <person name="Mochizuki J."/>
            <person name="Kojima H."/>
            <person name="Fukui M."/>
        </authorList>
    </citation>
    <scope>NUCLEOTIDE SEQUENCE [LARGE SCALE GENOMIC DNA]</scope>
    <source>
        <strain evidence="3">SGTM</strain>
    </source>
</reference>
<gene>
    <name evidence="2" type="ORF">SFSGTM_17940</name>
</gene>